<feature type="domain" description="DOMON" evidence="9">
    <location>
        <begin position="113"/>
        <end position="233"/>
    </location>
</feature>
<feature type="domain" description="Cytochrome b561" evidence="10">
    <location>
        <begin position="230"/>
        <end position="423"/>
    </location>
</feature>
<evidence type="ECO:0000256" key="5">
    <source>
        <dbReference type="ARBA" id="ARBA00022982"/>
    </source>
</evidence>
<keyword evidence="6 8" id="KW-1133">Transmembrane helix</keyword>
<evidence type="ECO:0000259" key="9">
    <source>
        <dbReference type="PROSITE" id="PS50836"/>
    </source>
</evidence>
<feature type="transmembrane region" description="Helical" evidence="8">
    <location>
        <begin position="334"/>
        <end position="353"/>
    </location>
</feature>
<accession>A0AAV0HG31</accession>
<evidence type="ECO:0000256" key="4">
    <source>
        <dbReference type="ARBA" id="ARBA00022729"/>
    </source>
</evidence>
<sequence length="423" mass="45720">LPQIVYIPKLIIYQETLLHLPHYLLPPFHPFKTTPPLARKEVRKKMERRGVPISSIIIFILCLLLSSSATTVPVAAQSQNADSCSSNGALVGLSGLPFDPSSLRQCLSAWTSRNYILRYSQASSNVWNFLLSAPDVNSYVAVGFSPDGQMVGSSAVVGWNAADGSGGQVKQYYLGGQTPGQVVPDQGNLVIATSAIVSQQSRLFMAFQLNASQPSDTVLYSLGPAGTLPAAPGYALTEHRDKVATTLNYVTGQSSKEGRPYTRLRRSHGILNMLGWGILTIIGAIGARYFKHMDPVWFYGHVLVQGSAFIMGTVGVIAGLVLEGNLSANVSTHKGLGIFILVLGCLQVMAILIRPEKSSKYRSYWNLYHYAVGRILIAFAVGNVFYGIHLGGEGSGWNGGYGVALAVLFVIAITLELRMRLKE</sequence>
<keyword evidence="4" id="KW-0732">Signal</keyword>
<proteinExistence type="predicted"/>
<dbReference type="PROSITE" id="PS50939">
    <property type="entry name" value="CYTOCHROME_B561"/>
    <property type="match status" value="1"/>
</dbReference>
<organism evidence="11 12">
    <name type="scientific">Linum tenue</name>
    <dbReference type="NCBI Taxonomy" id="586396"/>
    <lineage>
        <taxon>Eukaryota</taxon>
        <taxon>Viridiplantae</taxon>
        <taxon>Streptophyta</taxon>
        <taxon>Embryophyta</taxon>
        <taxon>Tracheophyta</taxon>
        <taxon>Spermatophyta</taxon>
        <taxon>Magnoliopsida</taxon>
        <taxon>eudicotyledons</taxon>
        <taxon>Gunneridae</taxon>
        <taxon>Pentapetalae</taxon>
        <taxon>rosids</taxon>
        <taxon>fabids</taxon>
        <taxon>Malpighiales</taxon>
        <taxon>Linaceae</taxon>
        <taxon>Linum</taxon>
    </lineage>
</organism>
<keyword evidence="12" id="KW-1185">Reference proteome</keyword>
<comment type="subcellular location">
    <subcellularLocation>
        <location evidence="1">Membrane</location>
    </subcellularLocation>
</comment>
<keyword evidence="3 8" id="KW-0812">Transmembrane</keyword>
<evidence type="ECO:0000313" key="11">
    <source>
        <dbReference type="EMBL" id="CAI0383394.1"/>
    </source>
</evidence>
<gene>
    <name evidence="11" type="ORF">LITE_LOCUS3976</name>
</gene>
<reference evidence="11" key="1">
    <citation type="submission" date="2022-08" db="EMBL/GenBank/DDBJ databases">
        <authorList>
            <person name="Gutierrez-Valencia J."/>
        </authorList>
    </citation>
    <scope>NUCLEOTIDE SEQUENCE</scope>
</reference>
<dbReference type="SMART" id="SM00665">
    <property type="entry name" value="B561"/>
    <property type="match status" value="1"/>
</dbReference>
<evidence type="ECO:0000313" key="12">
    <source>
        <dbReference type="Proteomes" id="UP001154282"/>
    </source>
</evidence>
<comment type="caution">
    <text evidence="11">The sequence shown here is derived from an EMBL/GenBank/DDBJ whole genome shotgun (WGS) entry which is preliminary data.</text>
</comment>
<evidence type="ECO:0000256" key="2">
    <source>
        <dbReference type="ARBA" id="ARBA00022448"/>
    </source>
</evidence>
<evidence type="ECO:0000256" key="1">
    <source>
        <dbReference type="ARBA" id="ARBA00004370"/>
    </source>
</evidence>
<feature type="transmembrane region" description="Helical" evidence="8">
    <location>
        <begin position="269"/>
        <end position="290"/>
    </location>
</feature>
<feature type="transmembrane region" description="Helical" evidence="8">
    <location>
        <begin position="302"/>
        <end position="322"/>
    </location>
</feature>
<evidence type="ECO:0000256" key="3">
    <source>
        <dbReference type="ARBA" id="ARBA00022692"/>
    </source>
</evidence>
<dbReference type="PANTHER" id="PTHR23130">
    <property type="entry name" value="CYTOCHROME B561 AND DOMON DOMAIN-CONTAINING PROTEIN"/>
    <property type="match status" value="1"/>
</dbReference>
<evidence type="ECO:0000259" key="10">
    <source>
        <dbReference type="PROSITE" id="PS50939"/>
    </source>
</evidence>
<feature type="transmembrane region" description="Helical" evidence="8">
    <location>
        <begin position="53"/>
        <end position="76"/>
    </location>
</feature>
<dbReference type="Pfam" id="PF03188">
    <property type="entry name" value="Cytochrom_B561"/>
    <property type="match status" value="1"/>
</dbReference>
<dbReference type="PANTHER" id="PTHR23130:SF171">
    <property type="entry name" value="OS01G0895300 PROTEIN"/>
    <property type="match status" value="1"/>
</dbReference>
<dbReference type="CDD" id="cd09631">
    <property type="entry name" value="DOMON_DOH"/>
    <property type="match status" value="1"/>
</dbReference>
<dbReference type="InterPro" id="IPR005018">
    <property type="entry name" value="DOMON_domain"/>
</dbReference>
<feature type="non-terminal residue" evidence="11">
    <location>
        <position position="1"/>
    </location>
</feature>
<feature type="transmembrane region" description="Helical" evidence="8">
    <location>
        <begin position="400"/>
        <end position="417"/>
    </location>
</feature>
<keyword evidence="7 8" id="KW-0472">Membrane</keyword>
<evidence type="ECO:0000256" key="7">
    <source>
        <dbReference type="ARBA" id="ARBA00023136"/>
    </source>
</evidence>
<keyword evidence="5" id="KW-0249">Electron transport</keyword>
<evidence type="ECO:0008006" key="13">
    <source>
        <dbReference type="Google" id="ProtNLM"/>
    </source>
</evidence>
<evidence type="ECO:0000256" key="8">
    <source>
        <dbReference type="SAM" id="Phobius"/>
    </source>
</evidence>
<dbReference type="Pfam" id="PF03351">
    <property type="entry name" value="DOMON"/>
    <property type="match status" value="1"/>
</dbReference>
<feature type="transmembrane region" description="Helical" evidence="8">
    <location>
        <begin position="365"/>
        <end position="388"/>
    </location>
</feature>
<dbReference type="GO" id="GO:0016020">
    <property type="term" value="C:membrane"/>
    <property type="evidence" value="ECO:0007669"/>
    <property type="project" value="UniProtKB-SubCell"/>
</dbReference>
<dbReference type="AlphaFoldDB" id="A0AAV0HG31"/>
<dbReference type="Proteomes" id="UP001154282">
    <property type="component" value="Unassembled WGS sequence"/>
</dbReference>
<dbReference type="InterPro" id="IPR045266">
    <property type="entry name" value="DOH_DOMON"/>
</dbReference>
<protein>
    <recommendedName>
        <fullName evidence="13">Cytochrome b561 and DOMON domain-containing protein</fullName>
    </recommendedName>
</protein>
<dbReference type="CDD" id="cd08760">
    <property type="entry name" value="Cyt_b561_FRRS1_like"/>
    <property type="match status" value="1"/>
</dbReference>
<name>A0AAV0HG31_9ROSI</name>
<evidence type="ECO:0000256" key="6">
    <source>
        <dbReference type="ARBA" id="ARBA00022989"/>
    </source>
</evidence>
<dbReference type="InterPro" id="IPR006593">
    <property type="entry name" value="Cyt_b561/ferric_Rdtase_TM"/>
</dbReference>
<dbReference type="PROSITE" id="PS50836">
    <property type="entry name" value="DOMON"/>
    <property type="match status" value="1"/>
</dbReference>
<dbReference type="SMART" id="SM00664">
    <property type="entry name" value="DoH"/>
    <property type="match status" value="1"/>
</dbReference>
<dbReference type="Gene3D" id="1.20.120.1770">
    <property type="match status" value="1"/>
</dbReference>
<keyword evidence="2" id="KW-0813">Transport</keyword>
<dbReference type="EMBL" id="CAMGYJ010000002">
    <property type="protein sequence ID" value="CAI0383394.1"/>
    <property type="molecule type" value="Genomic_DNA"/>
</dbReference>